<evidence type="ECO:0000313" key="3">
    <source>
        <dbReference type="Proteomes" id="UP000054632"/>
    </source>
</evidence>
<organism evidence="2 3">
    <name type="scientific">Trichinella pseudospiralis</name>
    <name type="common">Parasitic roundworm</name>
    <dbReference type="NCBI Taxonomy" id="6337"/>
    <lineage>
        <taxon>Eukaryota</taxon>
        <taxon>Metazoa</taxon>
        <taxon>Ecdysozoa</taxon>
        <taxon>Nematoda</taxon>
        <taxon>Enoplea</taxon>
        <taxon>Dorylaimia</taxon>
        <taxon>Trichinellida</taxon>
        <taxon>Trichinellidae</taxon>
        <taxon>Trichinella</taxon>
    </lineage>
</organism>
<reference evidence="2 3" key="1">
    <citation type="submission" date="2015-01" db="EMBL/GenBank/DDBJ databases">
        <title>Evolution of Trichinella species and genotypes.</title>
        <authorList>
            <person name="Korhonen P.K."/>
            <person name="Edoardo P."/>
            <person name="Giuseppe L.R."/>
            <person name="Gasser R.B."/>
        </authorList>
    </citation>
    <scope>NUCLEOTIDE SEQUENCE [LARGE SCALE GENOMIC DNA]</scope>
    <source>
        <strain evidence="2">ISS13</strain>
    </source>
</reference>
<dbReference type="EMBL" id="JYDR01003430">
    <property type="protein sequence ID" value="KRY60864.1"/>
    <property type="molecule type" value="Genomic_DNA"/>
</dbReference>
<dbReference type="AlphaFoldDB" id="A0A0V1DGW7"/>
<name>A0A0V1DGW7_TRIPS</name>
<dbReference type="Proteomes" id="UP000054632">
    <property type="component" value="Unassembled WGS sequence"/>
</dbReference>
<proteinExistence type="predicted"/>
<comment type="caution">
    <text evidence="2">The sequence shown here is derived from an EMBL/GenBank/DDBJ whole genome shotgun (WGS) entry which is preliminary data.</text>
</comment>
<evidence type="ECO:0000256" key="1">
    <source>
        <dbReference type="SAM" id="Phobius"/>
    </source>
</evidence>
<accession>A0A0V1DGW7</accession>
<protein>
    <submittedName>
        <fullName evidence="2">Uncharacterized protein</fullName>
    </submittedName>
</protein>
<sequence length="31" mass="3513">MDFSLLAVRYSTYVAFWFSFTAHLLSAAIAL</sequence>
<feature type="transmembrane region" description="Helical" evidence="1">
    <location>
        <begin position="12"/>
        <end position="30"/>
    </location>
</feature>
<gene>
    <name evidence="2" type="ORF">T4A_911</name>
</gene>
<keyword evidence="1" id="KW-0812">Transmembrane</keyword>
<keyword evidence="1" id="KW-0472">Membrane</keyword>
<keyword evidence="1" id="KW-1133">Transmembrane helix</keyword>
<evidence type="ECO:0000313" key="2">
    <source>
        <dbReference type="EMBL" id="KRY60864.1"/>
    </source>
</evidence>